<dbReference type="EMBL" id="CABPSI010000004">
    <property type="protein sequence ID" value="VVE29739.1"/>
    <property type="molecule type" value="Genomic_DNA"/>
</dbReference>
<evidence type="ECO:0000313" key="1">
    <source>
        <dbReference type="EMBL" id="VVE29739.1"/>
    </source>
</evidence>
<keyword evidence="2" id="KW-1185">Reference proteome</keyword>
<protein>
    <submittedName>
        <fullName evidence="1">Uncharacterized protein</fullName>
    </submittedName>
</protein>
<reference evidence="1 2" key="1">
    <citation type="submission" date="2019-08" db="EMBL/GenBank/DDBJ databases">
        <authorList>
            <person name="Peeters C."/>
        </authorList>
    </citation>
    <scope>NUCLEOTIDE SEQUENCE [LARGE SCALE GENOMIC DNA]</scope>
    <source>
        <strain evidence="1 2">LMG 31115</strain>
    </source>
</reference>
<organism evidence="1 2">
    <name type="scientific">Pandoraea iniqua</name>
    <dbReference type="NCBI Taxonomy" id="2508288"/>
    <lineage>
        <taxon>Bacteria</taxon>
        <taxon>Pseudomonadati</taxon>
        <taxon>Pseudomonadota</taxon>
        <taxon>Betaproteobacteria</taxon>
        <taxon>Burkholderiales</taxon>
        <taxon>Burkholderiaceae</taxon>
        <taxon>Pandoraea</taxon>
    </lineage>
</organism>
<sequence>MLTFGNRRCIGCRLVCRSSGTGGGEPFVVFQPQTVFNRVSGGTALPTLTISDNTISWTNSGAPTQYPPNVKGLLFYGVR</sequence>
<dbReference type="Proteomes" id="UP000333828">
    <property type="component" value="Unassembled WGS sequence"/>
</dbReference>
<gene>
    <name evidence="1" type="ORF">PIN31115_03564</name>
</gene>
<evidence type="ECO:0000313" key="2">
    <source>
        <dbReference type="Proteomes" id="UP000333828"/>
    </source>
</evidence>
<accession>A0A5E4X0I3</accession>
<proteinExistence type="predicted"/>
<name>A0A5E4X0I3_9BURK</name>
<dbReference type="AlphaFoldDB" id="A0A5E4X0I3"/>